<accession>A0A1V6Q2J4</accession>
<protein>
    <submittedName>
        <fullName evidence="2">Uncharacterized protein</fullName>
    </submittedName>
</protein>
<dbReference type="EMBL" id="MDYN01000016">
    <property type="protein sequence ID" value="OQD83445.1"/>
    <property type="molecule type" value="Genomic_DNA"/>
</dbReference>
<evidence type="ECO:0000313" key="3">
    <source>
        <dbReference type="Proteomes" id="UP000191672"/>
    </source>
</evidence>
<evidence type="ECO:0000313" key="2">
    <source>
        <dbReference type="EMBL" id="OQD83445.1"/>
    </source>
</evidence>
<keyword evidence="3" id="KW-1185">Reference proteome</keyword>
<reference evidence="3" key="1">
    <citation type="journal article" date="2017" name="Nat. Microbiol.">
        <title>Global analysis of biosynthetic gene clusters reveals vast potential of secondary metabolite production in Penicillium species.</title>
        <authorList>
            <person name="Nielsen J.C."/>
            <person name="Grijseels S."/>
            <person name="Prigent S."/>
            <person name="Ji B."/>
            <person name="Dainat J."/>
            <person name="Nielsen K.F."/>
            <person name="Frisvad J.C."/>
            <person name="Workman M."/>
            <person name="Nielsen J."/>
        </authorList>
    </citation>
    <scope>NUCLEOTIDE SEQUENCE [LARGE SCALE GENOMIC DNA]</scope>
    <source>
        <strain evidence="3">IBT 31811</strain>
    </source>
</reference>
<comment type="caution">
    <text evidence="2">The sequence shown here is derived from an EMBL/GenBank/DDBJ whole genome shotgun (WGS) entry which is preliminary data.</text>
</comment>
<feature type="region of interest" description="Disordered" evidence="1">
    <location>
        <begin position="151"/>
        <end position="172"/>
    </location>
</feature>
<name>A0A1V6Q2J4_9EURO</name>
<organism evidence="2 3">
    <name type="scientific">Penicillium antarcticum</name>
    <dbReference type="NCBI Taxonomy" id="416450"/>
    <lineage>
        <taxon>Eukaryota</taxon>
        <taxon>Fungi</taxon>
        <taxon>Dikarya</taxon>
        <taxon>Ascomycota</taxon>
        <taxon>Pezizomycotina</taxon>
        <taxon>Eurotiomycetes</taxon>
        <taxon>Eurotiomycetidae</taxon>
        <taxon>Eurotiales</taxon>
        <taxon>Aspergillaceae</taxon>
        <taxon>Penicillium</taxon>
    </lineage>
</organism>
<sequence length="225" mass="25891">MASRSKRDPTMYSFMNEADLVEELLKEDGFTTWGFTFMARMVGAVSEDLEEYSGLALLDTFAPTVLEDPSFEGATVATLREHFHQWKKTALKEEQGVSEDYTPTSGRYRFFITVDQEAMESVLNTPLGGFEEYELGHVRMVNAEWKWTDVPEEDSEDEDISEPEEFGPLEGCTEDDVGWMNIRWRIVQLPGFHKMTEIDDWQAYYVRVTQALPSDNKTPIKVNVK</sequence>
<proteinExistence type="predicted"/>
<gene>
    <name evidence="2" type="ORF">PENANT_c016G04909</name>
</gene>
<evidence type="ECO:0000256" key="1">
    <source>
        <dbReference type="SAM" id="MobiDB-lite"/>
    </source>
</evidence>
<dbReference type="Proteomes" id="UP000191672">
    <property type="component" value="Unassembled WGS sequence"/>
</dbReference>
<dbReference type="AlphaFoldDB" id="A0A1V6Q2J4"/>
<dbReference type="STRING" id="416450.A0A1V6Q2J4"/>